<dbReference type="Proteomes" id="UP000199645">
    <property type="component" value="Unassembled WGS sequence"/>
</dbReference>
<organism evidence="2 3">
    <name type="scientific">Actinoplanes philippinensis</name>
    <dbReference type="NCBI Taxonomy" id="35752"/>
    <lineage>
        <taxon>Bacteria</taxon>
        <taxon>Bacillati</taxon>
        <taxon>Actinomycetota</taxon>
        <taxon>Actinomycetes</taxon>
        <taxon>Micromonosporales</taxon>
        <taxon>Micromonosporaceae</taxon>
        <taxon>Actinoplanes</taxon>
    </lineage>
</organism>
<dbReference type="STRING" id="35752.SAMN05421541_104528"/>
<evidence type="ECO:0000313" key="2">
    <source>
        <dbReference type="EMBL" id="SFE93145.1"/>
    </source>
</evidence>
<dbReference type="Gene3D" id="2.130.10.30">
    <property type="entry name" value="Regulator of chromosome condensation 1/beta-lactamase-inhibitor protein II"/>
    <property type="match status" value="4"/>
</dbReference>
<dbReference type="PRINTS" id="PR00633">
    <property type="entry name" value="RCCNDNSATION"/>
</dbReference>
<name>A0A1I2EJV9_9ACTN</name>
<dbReference type="OrthoDB" id="9796385at2"/>
<evidence type="ECO:0000256" key="1">
    <source>
        <dbReference type="SAM" id="SignalP"/>
    </source>
</evidence>
<feature type="chain" id="PRO_5011543553" evidence="1">
    <location>
        <begin position="30"/>
        <end position="717"/>
    </location>
</feature>
<accession>A0A1I2EJV9</accession>
<gene>
    <name evidence="2" type="ORF">SAMN05421541_104528</name>
</gene>
<dbReference type="InterPro" id="IPR009091">
    <property type="entry name" value="RCC1/BLIP-II"/>
</dbReference>
<protein>
    <submittedName>
        <fullName evidence="2">Alpha-tubulin suppressor</fullName>
    </submittedName>
</protein>
<dbReference type="GO" id="GO:0005737">
    <property type="term" value="C:cytoplasm"/>
    <property type="evidence" value="ECO:0007669"/>
    <property type="project" value="TreeGrafter"/>
</dbReference>
<dbReference type="SUPFAM" id="SSF50985">
    <property type="entry name" value="RCC1/BLIP-II"/>
    <property type="match status" value="3"/>
</dbReference>
<keyword evidence="1" id="KW-0732">Signal</keyword>
<dbReference type="PANTHER" id="PTHR45982:SF1">
    <property type="entry name" value="REGULATOR OF CHROMOSOME CONDENSATION"/>
    <property type="match status" value="1"/>
</dbReference>
<reference evidence="2 3" key="1">
    <citation type="submission" date="2016-10" db="EMBL/GenBank/DDBJ databases">
        <authorList>
            <person name="de Groot N.N."/>
        </authorList>
    </citation>
    <scope>NUCLEOTIDE SEQUENCE [LARGE SCALE GENOMIC DNA]</scope>
    <source>
        <strain evidence="2 3">DSM 43019</strain>
    </source>
</reference>
<dbReference type="AlphaFoldDB" id="A0A1I2EJV9"/>
<dbReference type="PROSITE" id="PS50012">
    <property type="entry name" value="RCC1_3"/>
    <property type="match status" value="5"/>
</dbReference>
<keyword evidence="3" id="KW-1185">Reference proteome</keyword>
<dbReference type="GO" id="GO:0005085">
    <property type="term" value="F:guanyl-nucleotide exchange factor activity"/>
    <property type="evidence" value="ECO:0007669"/>
    <property type="project" value="TreeGrafter"/>
</dbReference>
<dbReference type="InterPro" id="IPR000408">
    <property type="entry name" value="Reg_chr_condens"/>
</dbReference>
<dbReference type="EMBL" id="FONV01000004">
    <property type="protein sequence ID" value="SFE93145.1"/>
    <property type="molecule type" value="Genomic_DNA"/>
</dbReference>
<dbReference type="RefSeq" id="WP_093613402.1">
    <property type="nucleotide sequence ID" value="NZ_BOMT01000028.1"/>
</dbReference>
<evidence type="ECO:0000313" key="3">
    <source>
        <dbReference type="Proteomes" id="UP000199645"/>
    </source>
</evidence>
<dbReference type="PANTHER" id="PTHR45982">
    <property type="entry name" value="REGULATOR OF CHROMOSOME CONDENSATION"/>
    <property type="match status" value="1"/>
</dbReference>
<proteinExistence type="predicted"/>
<dbReference type="Pfam" id="PF13540">
    <property type="entry name" value="RCC1_2"/>
    <property type="match status" value="9"/>
</dbReference>
<feature type="signal peptide" evidence="1">
    <location>
        <begin position="1"/>
        <end position="29"/>
    </location>
</feature>
<dbReference type="InterPro" id="IPR051553">
    <property type="entry name" value="Ran_GTPase-activating"/>
</dbReference>
<sequence>MPESGLSRAVVLTALMSVMAAMIAVPVRAAPAAGAAIWSDVAAGSYHTCAIRDDRSAWCWGSNDDGELGDGTTVGRTRPVRVDGGGAWASVSPGYDHTCGIRTDGTLWCWGGNSSGQLGTGAEGSGHTTPARVGTGTTWVSVHAGDTHTCAIRADGGLWCWGGNVNGQLGDGTMQNRPAPVRVGTGADWTAVTAGEITCGLRTGGALWCWGKVTQNGNRPSPARVGATSWRSVSGSFSHVCAVDAGGALWCWGKYPGGSVVPVPFRIGTAASWSTVSAGDGHDCALTAGGAMSCWGGNYYGELGDGTRSDASGPTPVNTDLTWTKIAAGRDHTCALTTTGGLWCWGYNNGGQLGDGTTGDATYSLTALRVGGDTPWSSVDAGEKHTCALRTDDTLWCWGDDSDGALGDGPGVTRAGPVPVAGGGTWRTFDAGGSDTCGIRSDSTLWCWGENLGGSRRAFTPHRIGDAAGWAGVSVDGGHACAVRTDATLWCWGVFVGSIVDTTDAASDEPVRARTDLRERWAEVATGNDHACALSIERRLWCWGGNAYGQLGTTRPDSPVRLSDGATTATPALIRSEANTTCAIDTEKGLWCWGENAHGRPADGSPPTGTGTTARIGDAKDWLAVSANYYHVCGVRAGGSLWCWGAGGNGQLGDGGLTNRTEPAEVTAGGPWLSVSAGAAHTCALRTDHRLWCWGNSDHQQLGHPVPVRHPVAVPST</sequence>